<accession>A0A0G1DIN3</accession>
<proteinExistence type="predicted"/>
<sequence length="267" mass="28298">MIKPAARKIKKIYRTLDNKSIGNPLAFILILLILPITVIAVQNTINYFSKAQLTGSVDAAFSPASFNLPPNANVKIMLDPHGQAVAFARVVIVFDKTKVKFDSEITTTASLSTVVEKTTMANANTSGKAVIVIAASPTDTQPASSFEFASFTLASVSSNNTDTSTLTFLASDMQIVSAGGTELTVNAASAAINNGGTNPTLPPTNTPPTLTPPTGNPQACNVVGSIDCYNQWKAEYQKSLTSKIADLNQDGKVDLIDFEIWRRAAKG</sequence>
<evidence type="ECO:0000256" key="2">
    <source>
        <dbReference type="SAM" id="Phobius"/>
    </source>
</evidence>
<dbReference type="EMBL" id="LCFP01000006">
    <property type="protein sequence ID" value="KKS97695.1"/>
    <property type="molecule type" value="Genomic_DNA"/>
</dbReference>
<keyword evidence="2" id="KW-0472">Membrane</keyword>
<dbReference type="Proteomes" id="UP000034894">
    <property type="component" value="Unassembled WGS sequence"/>
</dbReference>
<dbReference type="AlphaFoldDB" id="A0A0G1DIN3"/>
<name>A0A0G1DIN3_9BACT</name>
<reference evidence="3 4" key="1">
    <citation type="journal article" date="2015" name="Nature">
        <title>rRNA introns, odd ribosomes, and small enigmatic genomes across a large radiation of phyla.</title>
        <authorList>
            <person name="Brown C.T."/>
            <person name="Hug L.A."/>
            <person name="Thomas B.C."/>
            <person name="Sharon I."/>
            <person name="Castelle C.J."/>
            <person name="Singh A."/>
            <person name="Wilkins M.J."/>
            <person name="Williams K.H."/>
            <person name="Banfield J.F."/>
        </authorList>
    </citation>
    <scope>NUCLEOTIDE SEQUENCE [LARGE SCALE GENOMIC DNA]</scope>
</reference>
<evidence type="ECO:0000313" key="4">
    <source>
        <dbReference type="Proteomes" id="UP000034894"/>
    </source>
</evidence>
<evidence type="ECO:0008006" key="5">
    <source>
        <dbReference type="Google" id="ProtNLM"/>
    </source>
</evidence>
<keyword evidence="2" id="KW-0812">Transmembrane</keyword>
<evidence type="ECO:0000256" key="1">
    <source>
        <dbReference type="SAM" id="MobiDB-lite"/>
    </source>
</evidence>
<feature type="compositionally biased region" description="Pro residues" evidence="1">
    <location>
        <begin position="200"/>
        <end position="215"/>
    </location>
</feature>
<protein>
    <recommendedName>
        <fullName evidence="5">Cohesin domain-containing protein</fullName>
    </recommendedName>
</protein>
<feature type="region of interest" description="Disordered" evidence="1">
    <location>
        <begin position="195"/>
        <end position="215"/>
    </location>
</feature>
<feature type="transmembrane region" description="Helical" evidence="2">
    <location>
        <begin position="21"/>
        <end position="41"/>
    </location>
</feature>
<dbReference type="STRING" id="1618443.UV73_C0006G0049"/>
<gene>
    <name evidence="3" type="ORF">UV73_C0006G0049</name>
</gene>
<comment type="caution">
    <text evidence="3">The sequence shown here is derived from an EMBL/GenBank/DDBJ whole genome shotgun (WGS) entry which is preliminary data.</text>
</comment>
<evidence type="ECO:0000313" key="3">
    <source>
        <dbReference type="EMBL" id="KKS97695.1"/>
    </source>
</evidence>
<keyword evidence="2" id="KW-1133">Transmembrane helix</keyword>
<organism evidence="3 4">
    <name type="scientific">Candidatus Gottesmanbacteria bacterium GW2011_GWA2_43_14</name>
    <dbReference type="NCBI Taxonomy" id="1618443"/>
    <lineage>
        <taxon>Bacteria</taxon>
        <taxon>Candidatus Gottesmaniibacteriota</taxon>
    </lineage>
</organism>